<evidence type="ECO:0000256" key="2">
    <source>
        <dbReference type="ARBA" id="ARBA00022908"/>
    </source>
</evidence>
<dbReference type="STRING" id="1674920.ACR52_24105"/>
<dbReference type="InterPro" id="IPR010998">
    <property type="entry name" value="Integrase_recombinase_N"/>
</dbReference>
<dbReference type="PROSITE" id="PS51898">
    <property type="entry name" value="TYR_RECOMBINASE"/>
    <property type="match status" value="1"/>
</dbReference>
<keyword evidence="2" id="KW-0229">DNA integration</keyword>
<dbReference type="InterPro" id="IPR013762">
    <property type="entry name" value="Integrase-like_cat_sf"/>
</dbReference>
<evidence type="ECO:0000259" key="5">
    <source>
        <dbReference type="PROSITE" id="PS51898"/>
    </source>
</evidence>
<dbReference type="GO" id="GO:0015074">
    <property type="term" value="P:DNA integration"/>
    <property type="evidence" value="ECO:0007669"/>
    <property type="project" value="UniProtKB-KW"/>
</dbReference>
<dbReference type="AlphaFoldDB" id="A0A0J8IN43"/>
<sequence>MLSANEIRSLTERFQLDNPNAEWEGPGGLRDTVVSFAYSILGTRVDPWDASGQSDIYEDHIQHLRDIALMFPLTAPQAEAVATTLEAYRRGQLWLQGDLKPLVKMVKDSAAADSLPPPQPVAIANGQQLVIATQVSFQTLSEGYLRDHDKNLKKSSKDSIQEASRALVAALEDIGLGSDVSQHTRADLVKVREILGQTRAVSTVNKLLAKLIAVLSWGEINGLISHNYSKGLKITKGAKSKRRGFTESQVDAVLAAAATHDDPKVLWICSIASVTGARIQEIIQLTKEDILFDSAGQVAVHINEGEYTSDDGDEAGADKSIKTESSQRRIPLVNTSRWFTDLEVFVAYVKSLPPGAEVFRRKKLVDEARLAVRAAVGDDPSLVFHSFRHTMAGLLQTNEIILQTSSAIMGHSTGSITFDTYGTSMGQKTLREALEKVLPGRQVDS</sequence>
<dbReference type="PANTHER" id="PTHR30349:SF41">
    <property type="entry name" value="INTEGRASE_RECOMBINASE PROTEIN MJ0367-RELATED"/>
    <property type="match status" value="1"/>
</dbReference>
<keyword evidence="3" id="KW-0238">DNA-binding</keyword>
<dbReference type="InterPro" id="IPR011010">
    <property type="entry name" value="DNA_brk_join_enz"/>
</dbReference>
<dbReference type="Gene3D" id="1.10.443.10">
    <property type="entry name" value="Intergrase catalytic core"/>
    <property type="match status" value="1"/>
</dbReference>
<dbReference type="Proteomes" id="UP000037551">
    <property type="component" value="Unassembled WGS sequence"/>
</dbReference>
<accession>A0A0J8IN43</accession>
<dbReference type="PANTHER" id="PTHR30349">
    <property type="entry name" value="PHAGE INTEGRASE-RELATED"/>
    <property type="match status" value="1"/>
</dbReference>
<dbReference type="GO" id="GO:0006310">
    <property type="term" value="P:DNA recombination"/>
    <property type="evidence" value="ECO:0007669"/>
    <property type="project" value="UniProtKB-KW"/>
</dbReference>
<dbReference type="SUPFAM" id="SSF56349">
    <property type="entry name" value="DNA breaking-rejoining enzymes"/>
    <property type="match status" value="1"/>
</dbReference>
<protein>
    <recommendedName>
        <fullName evidence="5">Tyr recombinase domain-containing protein</fullName>
    </recommendedName>
</protein>
<proteinExistence type="inferred from homology"/>
<dbReference type="PATRIC" id="fig|1674920.3.peg.3240"/>
<comment type="similarity">
    <text evidence="1">Belongs to the 'phage' integrase family.</text>
</comment>
<gene>
    <name evidence="6" type="ORF">ACR52_24105</name>
</gene>
<name>A0A0J8IN43_9PSED</name>
<evidence type="ECO:0000256" key="3">
    <source>
        <dbReference type="ARBA" id="ARBA00023125"/>
    </source>
</evidence>
<dbReference type="InterPro" id="IPR050090">
    <property type="entry name" value="Tyrosine_recombinase_XerCD"/>
</dbReference>
<dbReference type="EMBL" id="LFMW01000019">
    <property type="protein sequence ID" value="KMT53041.1"/>
    <property type="molecule type" value="Genomic_DNA"/>
</dbReference>
<evidence type="ECO:0000313" key="7">
    <source>
        <dbReference type="Proteomes" id="UP000037551"/>
    </source>
</evidence>
<organism evidence="6 7">
    <name type="scientific">Pseudomonas fildesensis</name>
    <dbReference type="NCBI Taxonomy" id="1674920"/>
    <lineage>
        <taxon>Bacteria</taxon>
        <taxon>Pseudomonadati</taxon>
        <taxon>Pseudomonadota</taxon>
        <taxon>Gammaproteobacteria</taxon>
        <taxon>Pseudomonadales</taxon>
        <taxon>Pseudomonadaceae</taxon>
        <taxon>Pseudomonas</taxon>
    </lineage>
</organism>
<evidence type="ECO:0000313" key="6">
    <source>
        <dbReference type="EMBL" id="KMT53041.1"/>
    </source>
</evidence>
<dbReference type="GO" id="GO:0003677">
    <property type="term" value="F:DNA binding"/>
    <property type="evidence" value="ECO:0007669"/>
    <property type="project" value="UniProtKB-KW"/>
</dbReference>
<dbReference type="InterPro" id="IPR002104">
    <property type="entry name" value="Integrase_catalytic"/>
</dbReference>
<keyword evidence="4" id="KW-0233">DNA recombination</keyword>
<keyword evidence="7" id="KW-1185">Reference proteome</keyword>
<evidence type="ECO:0000256" key="4">
    <source>
        <dbReference type="ARBA" id="ARBA00023172"/>
    </source>
</evidence>
<reference evidence="6 7" key="1">
    <citation type="submission" date="2015-06" db="EMBL/GenBank/DDBJ databases">
        <title>Draft genome sequence of an Antarctic Pseudomonas sp. strain KG01 with full potential for biotechnological applications.</title>
        <authorList>
            <person name="Pavlov M.S."/>
            <person name="Lira F."/>
            <person name="Martinez J.L."/>
            <person name="Marshall S.H."/>
        </authorList>
    </citation>
    <scope>NUCLEOTIDE SEQUENCE [LARGE SCALE GENOMIC DNA]</scope>
    <source>
        <strain evidence="6 7">KG01</strain>
    </source>
</reference>
<dbReference type="Pfam" id="PF00589">
    <property type="entry name" value="Phage_integrase"/>
    <property type="match status" value="1"/>
</dbReference>
<dbReference type="Gene3D" id="1.10.150.130">
    <property type="match status" value="1"/>
</dbReference>
<comment type="caution">
    <text evidence="6">The sequence shown here is derived from an EMBL/GenBank/DDBJ whole genome shotgun (WGS) entry which is preliminary data.</text>
</comment>
<feature type="domain" description="Tyr recombinase" evidence="5">
    <location>
        <begin position="240"/>
        <end position="435"/>
    </location>
</feature>
<evidence type="ECO:0000256" key="1">
    <source>
        <dbReference type="ARBA" id="ARBA00008857"/>
    </source>
</evidence>